<proteinExistence type="predicted"/>
<gene>
    <name evidence="1" type="ORF">QAD02_000774</name>
</gene>
<organism evidence="1 2">
    <name type="scientific">Eretmocerus hayati</name>
    <dbReference type="NCBI Taxonomy" id="131215"/>
    <lineage>
        <taxon>Eukaryota</taxon>
        <taxon>Metazoa</taxon>
        <taxon>Ecdysozoa</taxon>
        <taxon>Arthropoda</taxon>
        <taxon>Hexapoda</taxon>
        <taxon>Insecta</taxon>
        <taxon>Pterygota</taxon>
        <taxon>Neoptera</taxon>
        <taxon>Endopterygota</taxon>
        <taxon>Hymenoptera</taxon>
        <taxon>Apocrita</taxon>
        <taxon>Proctotrupomorpha</taxon>
        <taxon>Chalcidoidea</taxon>
        <taxon>Aphelinidae</taxon>
        <taxon>Aphelininae</taxon>
        <taxon>Eretmocerus</taxon>
    </lineage>
</organism>
<sequence>MVSSSIPGSTLRVTKRLRKKLEITEKAEKELNALKINDVGRINLPDINRNTEGATPVNRATKFVRRADPKKRIYTKYKCYICDASVTGQIWRHIRGVHQDYHLIKDAAKMGPMAVTKVIQGLVNLCTHDANSSNAVSEFKPARRPNAFKYIKVPINQDKTIVWPKNLDPSQFKADDISHRKNSPNHVYLRISNLPEQEFAGNYVPCPYCKRDFIKRNLYKHVCRYKPQENPQNSNRKRKQGVLTKARACIPDSHEMASDALRNRLYKNSQSSEIITKMKNDPLIVAFGNSQLQFHTSNKDNAMVKTSLSNLAELTVRARKKDPSITELQVLLDHKKDEFIATTIGEMCCYDKSNGSMEKANKCRWMGTLLKKVIKFFKNECSREKSYVIGDTDDRRLSLIKLGELMEDVMKYLNRSARDSLLLVAKNKPPIQLPTQDAINQLIKYIDTVREEAHAGLLEGYTAARYLRLMEALLVLFQVFNRKRQGEMSRLKKKTVNLRIFLG</sequence>
<dbReference type="EMBL" id="CM056743">
    <property type="protein sequence ID" value="KAJ8669515.1"/>
    <property type="molecule type" value="Genomic_DNA"/>
</dbReference>
<dbReference type="Proteomes" id="UP001239111">
    <property type="component" value="Chromosome 3"/>
</dbReference>
<comment type="caution">
    <text evidence="1">The sequence shown here is derived from an EMBL/GenBank/DDBJ whole genome shotgun (WGS) entry which is preliminary data.</text>
</comment>
<protein>
    <submittedName>
        <fullName evidence="1">Uncharacterized protein</fullName>
    </submittedName>
</protein>
<evidence type="ECO:0000313" key="1">
    <source>
        <dbReference type="EMBL" id="KAJ8669515.1"/>
    </source>
</evidence>
<keyword evidence="2" id="KW-1185">Reference proteome</keyword>
<evidence type="ECO:0000313" key="2">
    <source>
        <dbReference type="Proteomes" id="UP001239111"/>
    </source>
</evidence>
<reference evidence="1" key="1">
    <citation type="submission" date="2023-04" db="EMBL/GenBank/DDBJ databases">
        <title>A chromosome-level genome assembly of the parasitoid wasp Eretmocerus hayati.</title>
        <authorList>
            <person name="Zhong Y."/>
            <person name="Liu S."/>
            <person name="Liu Y."/>
        </authorList>
    </citation>
    <scope>NUCLEOTIDE SEQUENCE</scope>
    <source>
        <strain evidence="1">ZJU_SS_LIU_2023</strain>
    </source>
</reference>
<accession>A0ACC2NEC4</accession>
<name>A0ACC2NEC4_9HYME</name>